<protein>
    <submittedName>
        <fullName evidence="1">Uncharacterized protein</fullName>
    </submittedName>
</protein>
<dbReference type="Gene3D" id="3.40.50.300">
    <property type="entry name" value="P-loop containing nucleotide triphosphate hydrolases"/>
    <property type="match status" value="1"/>
</dbReference>
<accession>A0A0F9EAN2</accession>
<reference evidence="1" key="1">
    <citation type="journal article" date="2015" name="Nature">
        <title>Complex archaea that bridge the gap between prokaryotes and eukaryotes.</title>
        <authorList>
            <person name="Spang A."/>
            <person name="Saw J.H."/>
            <person name="Jorgensen S.L."/>
            <person name="Zaremba-Niedzwiedzka K."/>
            <person name="Martijn J."/>
            <person name="Lind A.E."/>
            <person name="van Eijk R."/>
            <person name="Schleper C."/>
            <person name="Guy L."/>
            <person name="Ettema T.J."/>
        </authorList>
    </citation>
    <scope>NUCLEOTIDE SEQUENCE</scope>
</reference>
<dbReference type="AlphaFoldDB" id="A0A0F9EAN2"/>
<feature type="non-terminal residue" evidence="1">
    <location>
        <position position="200"/>
    </location>
</feature>
<sequence length="200" mass="23333">MVEFLLDKILFLWYINSMKNHLNILAIEGVQGAGKSTLIEKLAGRIGNKFNLISDMERPRSFNKMDNGAGLSLITDLLWYTSAVQDWFNLPTAMPKLIDRFIISQWIYGKLRKGINPTRLTFVTSASLTSSIDEFIYAFMPRINQEFRRRVGDIPYITQTNLVYIFLIPPVDIISYRRKFSHKTYVFSVEEEYSLYMQAY</sequence>
<dbReference type="InterPro" id="IPR027417">
    <property type="entry name" value="P-loop_NTPase"/>
</dbReference>
<organism evidence="1">
    <name type="scientific">marine sediment metagenome</name>
    <dbReference type="NCBI Taxonomy" id="412755"/>
    <lineage>
        <taxon>unclassified sequences</taxon>
        <taxon>metagenomes</taxon>
        <taxon>ecological metagenomes</taxon>
    </lineage>
</organism>
<proteinExistence type="predicted"/>
<gene>
    <name evidence="1" type="ORF">LCGC14_2390300</name>
</gene>
<dbReference type="SUPFAM" id="SSF52540">
    <property type="entry name" value="P-loop containing nucleoside triphosphate hydrolases"/>
    <property type="match status" value="1"/>
</dbReference>
<comment type="caution">
    <text evidence="1">The sequence shown here is derived from an EMBL/GenBank/DDBJ whole genome shotgun (WGS) entry which is preliminary data.</text>
</comment>
<name>A0A0F9EAN2_9ZZZZ</name>
<dbReference type="EMBL" id="LAZR01035656">
    <property type="protein sequence ID" value="KKL26931.1"/>
    <property type="molecule type" value="Genomic_DNA"/>
</dbReference>
<evidence type="ECO:0000313" key="1">
    <source>
        <dbReference type="EMBL" id="KKL26931.1"/>
    </source>
</evidence>